<dbReference type="InterPro" id="IPR000719">
    <property type="entry name" value="Prot_kinase_dom"/>
</dbReference>
<dbReference type="SUPFAM" id="SSF56112">
    <property type="entry name" value="Protein kinase-like (PK-like)"/>
    <property type="match status" value="1"/>
</dbReference>
<dbReference type="Pfam" id="PF00069">
    <property type="entry name" value="Pkinase"/>
    <property type="match status" value="1"/>
</dbReference>
<dbReference type="GO" id="GO:0005524">
    <property type="term" value="F:ATP binding"/>
    <property type="evidence" value="ECO:0007669"/>
    <property type="project" value="InterPro"/>
</dbReference>
<dbReference type="Gene3D" id="3.30.200.20">
    <property type="entry name" value="Phosphorylase Kinase, domain 1"/>
    <property type="match status" value="1"/>
</dbReference>
<proteinExistence type="predicted"/>
<dbReference type="PROSITE" id="PS00108">
    <property type="entry name" value="PROTEIN_KINASE_ST"/>
    <property type="match status" value="1"/>
</dbReference>
<dbReference type="SMART" id="SM00028">
    <property type="entry name" value="TPR"/>
    <property type="match status" value="4"/>
</dbReference>
<dbReference type="SMART" id="SM00220">
    <property type="entry name" value="S_TKc"/>
    <property type="match status" value="1"/>
</dbReference>
<dbReference type="GeneID" id="27340696"/>
<dbReference type="InterPro" id="IPR019734">
    <property type="entry name" value="TPR_rpt"/>
</dbReference>
<dbReference type="SUPFAM" id="SSF48452">
    <property type="entry name" value="TPR-like"/>
    <property type="match status" value="3"/>
</dbReference>
<dbReference type="InterPro" id="IPR053137">
    <property type="entry name" value="NLR-like"/>
</dbReference>
<dbReference type="Gene3D" id="1.25.40.10">
    <property type="entry name" value="Tetratricopeptide repeat domain"/>
    <property type="match status" value="3"/>
</dbReference>
<dbReference type="AlphaFoldDB" id="A0A0D2DG70"/>
<dbReference type="Gene3D" id="1.10.510.10">
    <property type="entry name" value="Transferase(Phosphotransferase) domain 1"/>
    <property type="match status" value="1"/>
</dbReference>
<dbReference type="Pfam" id="PF13424">
    <property type="entry name" value="TPR_12"/>
    <property type="match status" value="3"/>
</dbReference>
<dbReference type="HOGENOM" id="CLU_011583_0_0_1"/>
<protein>
    <recommendedName>
        <fullName evidence="1">Protein kinase domain-containing protein</fullName>
    </recommendedName>
</protein>
<accession>A0A0D2DG70</accession>
<dbReference type="EMBL" id="KN847040">
    <property type="protein sequence ID" value="KIW34744.1"/>
    <property type="molecule type" value="Genomic_DNA"/>
</dbReference>
<dbReference type="RefSeq" id="XP_016254960.1">
    <property type="nucleotide sequence ID" value="XM_016388032.1"/>
</dbReference>
<dbReference type="STRING" id="569365.A0A0D2DG70"/>
<dbReference type="Proteomes" id="UP000054466">
    <property type="component" value="Unassembled WGS sequence"/>
</dbReference>
<dbReference type="InterPro" id="IPR011009">
    <property type="entry name" value="Kinase-like_dom_sf"/>
</dbReference>
<dbReference type="InterPro" id="IPR008271">
    <property type="entry name" value="Ser/Thr_kinase_AS"/>
</dbReference>
<reference evidence="2 3" key="1">
    <citation type="submission" date="2015-01" db="EMBL/GenBank/DDBJ databases">
        <title>The Genome Sequence of Cladophialophora immunda CBS83496.</title>
        <authorList>
            <consortium name="The Broad Institute Genomics Platform"/>
            <person name="Cuomo C."/>
            <person name="de Hoog S."/>
            <person name="Gorbushina A."/>
            <person name="Stielow B."/>
            <person name="Teixiera M."/>
            <person name="Abouelleil A."/>
            <person name="Chapman S.B."/>
            <person name="Priest M."/>
            <person name="Young S.K."/>
            <person name="Wortman J."/>
            <person name="Nusbaum C."/>
            <person name="Birren B."/>
        </authorList>
    </citation>
    <scope>NUCLEOTIDE SEQUENCE [LARGE SCALE GENOMIC DNA]</scope>
    <source>
        <strain evidence="2 3">CBS 83496</strain>
    </source>
</reference>
<sequence>MTSSYLAIDLLPAFSVDDISFESAALVPTVPPKQPQPKEHYDLISFLSIAQSTRTDFLPITWHSALQSLGEGGEAEVNQSLVDLQTNFAFKRIKDKDAPEKGFRALISALLILQNAQIRRHPNVAKLMGVCWEVDQQSGNIWPVLVSEKAPLGDLRQFLDSEQGILLSVEDRIQLCVGVMSGIQALHASDIIHGDIKPENILVFSDSDGQPVAQVADFGYSCLGATKADLVILPDPGIWAAPEWHDRPMSLAHAIKADIYSLGLVFVFILFCGSTVGTANNDVDDPDGQLLEILQIGTSDSTRARIWPWKKEERILPAVEAAVSRLLSLDQAKRALLQDFFAGVLAFKTDARRLESRKLLSLTSQCDTQVSPTQVEFDVHLDPILSGKLSRSFKMSRSMLQLAFSERSIRCQIVENFERAATNNTCELCATDCAPAAAFQLAFCYATGFGIGRDEKTASEWLQHSLRSEVDLAQEIEMAKQDLSEGFWQEGRFKELWGIGHIRTMSFAQAYRQRGILEEALNSHAREVGDVGATFGDAHPVSLALKSTLSSILREEQRWREAEKIERHILECRVLHFEKDNPETLTSMKNMVSIYRGLGRLEDAKIMSQTLIAAMAQTLGTEHYDVLAAKGNLASTLLDLGHWKEAEQLYLEIIEKEKEASGEQHVDAIITLANLAMTYRKQGRLQAAEEAATTAATLFEKLFDEMHPYTLTAKNNLALIYKEQGKLAEAQTLGLRVSNMRKSLLGPRHPQSLLSLSLLASIDHTLGRFADAEKAYAELLATQTDDLGETNPETINTMSALAADISAQGRFDEAEALESRVVELSKSSLGEMHPDTLERVANLASTFKDQKRWAEAEALEVATLASLREVLGNNHPTTLIVMGNLALTLREFGKLRDAEQLAREALDGMIRVRGETHPSTQIRMIALAGILESQGKSHEADELRNKIVAIKKAGGGAVSVSIIGTGQRLEY</sequence>
<organism evidence="2 3">
    <name type="scientific">Cladophialophora immunda</name>
    <dbReference type="NCBI Taxonomy" id="569365"/>
    <lineage>
        <taxon>Eukaryota</taxon>
        <taxon>Fungi</taxon>
        <taxon>Dikarya</taxon>
        <taxon>Ascomycota</taxon>
        <taxon>Pezizomycotina</taxon>
        <taxon>Eurotiomycetes</taxon>
        <taxon>Chaetothyriomycetidae</taxon>
        <taxon>Chaetothyriales</taxon>
        <taxon>Herpotrichiellaceae</taxon>
        <taxon>Cladophialophora</taxon>
    </lineage>
</organism>
<dbReference type="CDD" id="cd00180">
    <property type="entry name" value="PKc"/>
    <property type="match status" value="1"/>
</dbReference>
<dbReference type="PROSITE" id="PS50011">
    <property type="entry name" value="PROTEIN_KINASE_DOM"/>
    <property type="match status" value="1"/>
</dbReference>
<dbReference type="GO" id="GO:0004672">
    <property type="term" value="F:protein kinase activity"/>
    <property type="evidence" value="ECO:0007669"/>
    <property type="project" value="InterPro"/>
</dbReference>
<evidence type="ECO:0000259" key="1">
    <source>
        <dbReference type="PROSITE" id="PS50011"/>
    </source>
</evidence>
<keyword evidence="3" id="KW-1185">Reference proteome</keyword>
<gene>
    <name evidence="2" type="ORF">PV07_01502</name>
</gene>
<dbReference type="Pfam" id="PF13374">
    <property type="entry name" value="TPR_10"/>
    <property type="match status" value="1"/>
</dbReference>
<dbReference type="PANTHER" id="PTHR46082">
    <property type="entry name" value="ATP/GTP-BINDING PROTEIN-RELATED"/>
    <property type="match status" value="1"/>
</dbReference>
<dbReference type="InterPro" id="IPR011990">
    <property type="entry name" value="TPR-like_helical_dom_sf"/>
</dbReference>
<dbReference type="VEuPathDB" id="FungiDB:PV07_01502"/>
<name>A0A0D2DG70_9EURO</name>
<feature type="domain" description="Protein kinase" evidence="1">
    <location>
        <begin position="63"/>
        <end position="347"/>
    </location>
</feature>
<dbReference type="PANTHER" id="PTHR46082:SF11">
    <property type="entry name" value="AAA+ ATPASE DOMAIN-CONTAINING PROTEIN-RELATED"/>
    <property type="match status" value="1"/>
</dbReference>
<evidence type="ECO:0000313" key="3">
    <source>
        <dbReference type="Proteomes" id="UP000054466"/>
    </source>
</evidence>
<dbReference type="OrthoDB" id="4161742at2759"/>
<evidence type="ECO:0000313" key="2">
    <source>
        <dbReference type="EMBL" id="KIW34744.1"/>
    </source>
</evidence>